<dbReference type="Gene3D" id="2.60.120.260">
    <property type="entry name" value="Galactose-binding domain-like"/>
    <property type="match status" value="1"/>
</dbReference>
<evidence type="ECO:0008006" key="3">
    <source>
        <dbReference type="Google" id="ProtNLM"/>
    </source>
</evidence>
<dbReference type="EMBL" id="MU404358">
    <property type="protein sequence ID" value="KAI1610524.1"/>
    <property type="molecule type" value="Genomic_DNA"/>
</dbReference>
<name>A0AAN6ICE3_9EURO</name>
<dbReference type="InterPro" id="IPR008979">
    <property type="entry name" value="Galactose-bd-like_sf"/>
</dbReference>
<evidence type="ECO:0000313" key="1">
    <source>
        <dbReference type="EMBL" id="KAI1610524.1"/>
    </source>
</evidence>
<dbReference type="PANTHER" id="PTHR36848:SF2">
    <property type="entry name" value="SECRETED PROTEIN"/>
    <property type="match status" value="1"/>
</dbReference>
<comment type="caution">
    <text evidence="1">The sequence shown here is derived from an EMBL/GenBank/DDBJ whole genome shotgun (WGS) entry which is preliminary data.</text>
</comment>
<dbReference type="AlphaFoldDB" id="A0AAN6ICE3"/>
<organism evidence="1 2">
    <name type="scientific">Exophiala viscosa</name>
    <dbReference type="NCBI Taxonomy" id="2486360"/>
    <lineage>
        <taxon>Eukaryota</taxon>
        <taxon>Fungi</taxon>
        <taxon>Dikarya</taxon>
        <taxon>Ascomycota</taxon>
        <taxon>Pezizomycotina</taxon>
        <taxon>Eurotiomycetes</taxon>
        <taxon>Chaetothyriomycetidae</taxon>
        <taxon>Chaetothyriales</taxon>
        <taxon>Herpotrichiellaceae</taxon>
        <taxon>Exophiala</taxon>
    </lineage>
</organism>
<evidence type="ECO:0000313" key="2">
    <source>
        <dbReference type="Proteomes" id="UP001203852"/>
    </source>
</evidence>
<accession>A0AAN6ICE3</accession>
<sequence>MSNPTPQKVFVEAGQTFTGSLPLPVAAPSGNETANPSVKATPFLAAVLVAKTSTTNESATVVDCDPSTVQLITSTVSNDTISWTAPDDGTYILVAAYGRGNPEAPLVTYPFPAYIVDHFSSAGVNAGIEYWSEHILTDELRALLNVSDGSIFEDSLELKYKQYWTMDFLADPNTFSGNDSVATQITNAFYQTVSDLYTDYRGKGIMSWANSLGLKFRLQPYTGSFDSCNIASVVDIPEGESLGFEGDNDAFRVLATGRDVGGRTTILSDELGAYGNMAYGVTWRFLSGTYNLDASLGVSQGVIHGFPYRDSPDSQWPGFAPFTPLGTSNGFADAWGPRQPHWMFANNASLYMANAAKLLQDGGPSVDIAILNQDWGVTATWADTSLNDGGALLVNETAMDVSTAELLLSYGKAGLPIIFLDQLPNTTFSFYPQQEIADATLASVLSQIQGLSTTKLLSNTTSLVSILKGLGVTPSVQYTSGYNVSFITHRRTMDSGYLYWVYNNGDGESTQSVSLEGTGSPYAINLWTGDVEPITSYISGESYVTLNVTLAATAAAAIYVGTTNPFNAPTLQQYLVSTGCGSYVDGTTIHLISNVSCSATTSAGKTVSVSPQVQEPVTLTDWTLVVQDWGPAVINETGLNSSLTVKTTLPAVSLTSLAAWPNITGLQYASGLGYYNTTASLNLSGSDVRVLFGIGSVDGEWSLTINGKSVPGIDQFSSVPLDVTDYVVNGDNNIEILVATTLWNKLIEVWPAIYGTFEEQLIGLLGPVTLTYVQDVTV</sequence>
<reference evidence="1" key="1">
    <citation type="journal article" date="2022" name="bioRxiv">
        <title>Deciphering the potential niche of two novel black yeast fungi from a biological soil crust based on their genomes, phenotypes, and melanin regulation.</title>
        <authorList>
            <consortium name="DOE Joint Genome Institute"/>
            <person name="Carr E.C."/>
            <person name="Barton Q."/>
            <person name="Grambo S."/>
            <person name="Sullivan M."/>
            <person name="Renfro C.M."/>
            <person name="Kuo A."/>
            <person name="Pangilinan J."/>
            <person name="Lipzen A."/>
            <person name="Keymanesh K."/>
            <person name="Savage E."/>
            <person name="Barry K."/>
            <person name="Grigoriev I.V."/>
            <person name="Riekhof W.R."/>
            <person name="Harris S.S."/>
        </authorList>
    </citation>
    <scope>NUCLEOTIDE SEQUENCE</scope>
    <source>
        <strain evidence="1">JF 03-4F</strain>
    </source>
</reference>
<gene>
    <name evidence="1" type="ORF">EDD36DRAFT_467586</name>
</gene>
<protein>
    <recommendedName>
        <fullName evidence="3">Glycosyl hydrolases family 2 sugar binding domain-containing protein</fullName>
    </recommendedName>
</protein>
<dbReference type="SUPFAM" id="SSF49785">
    <property type="entry name" value="Galactose-binding domain-like"/>
    <property type="match status" value="1"/>
</dbReference>
<dbReference type="InterPro" id="IPR053161">
    <property type="entry name" value="Ulvan_degrading_GH"/>
</dbReference>
<dbReference type="Proteomes" id="UP001203852">
    <property type="component" value="Unassembled WGS sequence"/>
</dbReference>
<keyword evidence="2" id="KW-1185">Reference proteome</keyword>
<dbReference type="PANTHER" id="PTHR36848">
    <property type="entry name" value="DNA-BINDING PROTEIN (PUTATIVE SECRETED PROTEIN)-RELATED"/>
    <property type="match status" value="1"/>
</dbReference>
<proteinExistence type="predicted"/>